<dbReference type="Pfam" id="PF05598">
    <property type="entry name" value="DUF772"/>
    <property type="match status" value="1"/>
</dbReference>
<keyword evidence="4" id="KW-1133">Transmembrane helix</keyword>
<keyword evidence="4" id="KW-0472">Membrane</keyword>
<evidence type="ECO:0000256" key="4">
    <source>
        <dbReference type="SAM" id="Phobius"/>
    </source>
</evidence>
<dbReference type="NCBIfam" id="NF033581">
    <property type="entry name" value="transpos_IS5_4"/>
    <property type="match status" value="1"/>
</dbReference>
<dbReference type="GO" id="GO:0015074">
    <property type="term" value="P:DNA integration"/>
    <property type="evidence" value="ECO:0007669"/>
    <property type="project" value="InterPro"/>
</dbReference>
<feature type="compositionally biased region" description="Pro residues" evidence="3">
    <location>
        <begin position="1458"/>
        <end position="1467"/>
    </location>
</feature>
<feature type="transmembrane region" description="Helical" evidence="4">
    <location>
        <begin position="620"/>
        <end position="640"/>
    </location>
</feature>
<dbReference type="InterPro" id="IPR047959">
    <property type="entry name" value="Transpos_IS5"/>
</dbReference>
<dbReference type="Pfam" id="PF20455">
    <property type="entry name" value="DUF6708"/>
    <property type="match status" value="2"/>
</dbReference>
<dbReference type="EMBL" id="BKCJ010000013">
    <property type="protein sequence ID" value="GEU28669.1"/>
    <property type="molecule type" value="Genomic_DNA"/>
</dbReference>
<sequence>MAQHYVDAGRLSVKVACLAFGISQTCYRDEAKLNAEGEIIADWLVRLTTSQRNWGFGLCYLYLRNVKSFNWNHKRVYRIYRELELNLRIKPRSRLVREKPLPLAVPTQINQTWSMDFMHDQLADGRSIRLFNVIDDYNREGLGIEVDFSLPSERVIRSLDRIIEWRGKPLVIRCDNGPEYISAVTLAWAAKWPLFLAKAILNELIADLLRSSSQPQRAPEDHRMSNTIHPQARTTPKIRQEIKDSGLSDREAAEVFNIMRATAAKWIKRDDVQDRSYRAHAYDPERRPGGHRLARLLKREGMARLQDVIPTAEGENIQAKKTFKDYEPGFVHIDIKYLPQMPDETSRRYLFVAIDRATRWVFLHIYHDMSDTSSIDFLRRLKYASPIRISKILPDNGSQFTDRFTSKDKQPSGRHGHRTPPGAASSATNQWAAAGTLAARGVGGAVTNAVAVRLGANAVLATVSGIGLTVSGLGLILLGAGVALQVGAILLTQDKMEIWLNRTYFGTGGGFLGMVTRDDKFRKMKKDPIQKTIKKQNSSTSEKNFPGIIEKFSRKRSSSNSAIGLNLIKNTFRDALEYKGIADGTRGLFLFLGTICAGIISYSIFNTIETVQKRPGDFGTIIISSVYASIAIPFGFYFFIKKLRLELFRPQDEPVIFDRKNKKVYRIFMETIPGWRGLFKSWPMKTKIYSWDLMDAEHHAAVNANTSTISRLHALVFIVRRSATNPIVEDSFTIGSGQLGEVTVPAVYEHIRKFMEEDGPHIPPTETILPVFQPSTIWQCLASVGPYGQNFKTLWNSHKIWLAIIIIFYPVLFFIMTPIGIFSWISHKTAIPIRWSQEIMDAVEYASKKTLRRRDRFLAEIEVTTPWPALVAALLPYYPKGDGRGLPPIRLERMLRMYIGQQCFSLSDEGVEDAIYDSQAVRGFVGMDLTHESARDATMLLKFRRLLEKHDLTKRILNEINGHLAKKGLTTREGTIFDATLIAAPPSTKNRDGERDPEMHQSKKGNEWYFGMKAHVGVNLTTGLCTRWSARPATSLTSRKRMRCYKAASKSCSATPATKGAGKRTENVVTDVEWHTAMRPGLRGTLKDDELGRIKEQWSIPKQARVPRSSTVSTSSNACSVIAKSDDKKALANSSMDAKLRMYGGMGDVAATTAEFLGDLVEKMRGARIKFGLGFALPLAIDVVLQGLGIRPTISTEEHILAYGVFLIAILVPAIGALLWLLKKESFSFTHYPAIFNRKSRMVYIFRINGSVLQVAWDEIYFTISQVDSANKYCNILGHILSPDKNLILESFSLSVSETSSEGGLELLKRHWEFVRRYMENGPNSVTDQIQFCLPISEQKESLRFGIHRLIANSSSTTPLGLPILILSITFDLLTVPFRHIAILSSAIPFWPTNVTSDCVVELNDPYAIEGDSKGERVAVYPQAAERAGIRFKSPPLTPIWAAAPWSSPLMTTASKPTPRPTSPTPSPARRATGQHAPFALQAAPTKQCGGTE</sequence>
<dbReference type="PANTHER" id="PTHR47515">
    <property type="entry name" value="LOW CALCIUM RESPONSE LOCUS PROTEIN T"/>
    <property type="match status" value="1"/>
</dbReference>
<dbReference type="InterPro" id="IPR012337">
    <property type="entry name" value="RNaseH-like_sf"/>
</dbReference>
<reference evidence="6" key="1">
    <citation type="journal article" date="2019" name="Sci. Rep.">
        <title>Draft genome of Tanacetum cinerariifolium, the natural source of mosquito coil.</title>
        <authorList>
            <person name="Yamashiro T."/>
            <person name="Shiraishi A."/>
            <person name="Satake H."/>
            <person name="Nakayama K."/>
        </authorList>
    </citation>
    <scope>NUCLEOTIDE SEQUENCE</scope>
</reference>
<evidence type="ECO:0000256" key="1">
    <source>
        <dbReference type="ARBA" id="ARBA00023125"/>
    </source>
</evidence>
<dbReference type="PROSITE" id="PS50994">
    <property type="entry name" value="INTEGRASE"/>
    <property type="match status" value="1"/>
</dbReference>
<dbReference type="InterPro" id="IPR008490">
    <property type="entry name" value="Transposase_InsH_N"/>
</dbReference>
<dbReference type="InterPro" id="IPR036397">
    <property type="entry name" value="RNaseH_sf"/>
</dbReference>
<keyword evidence="1" id="KW-0238">DNA-binding</keyword>
<evidence type="ECO:0000259" key="5">
    <source>
        <dbReference type="PROSITE" id="PS50994"/>
    </source>
</evidence>
<keyword evidence="4" id="KW-0812">Transmembrane</keyword>
<dbReference type="GO" id="GO:0006310">
    <property type="term" value="P:DNA recombination"/>
    <property type="evidence" value="ECO:0007669"/>
    <property type="project" value="UniProtKB-KW"/>
</dbReference>
<feature type="region of interest" description="Disordered" evidence="3">
    <location>
        <begin position="1451"/>
        <end position="1493"/>
    </location>
</feature>
<organism evidence="6">
    <name type="scientific">Tanacetum cinerariifolium</name>
    <name type="common">Dalmatian daisy</name>
    <name type="synonym">Chrysanthemum cinerariifolium</name>
    <dbReference type="NCBI Taxonomy" id="118510"/>
    <lineage>
        <taxon>Eukaryota</taxon>
        <taxon>Viridiplantae</taxon>
        <taxon>Streptophyta</taxon>
        <taxon>Embryophyta</taxon>
        <taxon>Tracheophyta</taxon>
        <taxon>Spermatophyta</taxon>
        <taxon>Magnoliopsida</taxon>
        <taxon>eudicotyledons</taxon>
        <taxon>Gunneridae</taxon>
        <taxon>Pentapetalae</taxon>
        <taxon>asterids</taxon>
        <taxon>campanulids</taxon>
        <taxon>Asterales</taxon>
        <taxon>Asteraceae</taxon>
        <taxon>Asteroideae</taxon>
        <taxon>Anthemideae</taxon>
        <taxon>Anthemidinae</taxon>
        <taxon>Tanacetum</taxon>
    </lineage>
</organism>
<dbReference type="SUPFAM" id="SSF53098">
    <property type="entry name" value="Ribonuclease H-like"/>
    <property type="match status" value="2"/>
</dbReference>
<proteinExistence type="predicted"/>
<gene>
    <name evidence="6" type="ORF">Tci_000647</name>
</gene>
<accession>A0A699GFS9</accession>
<dbReference type="InterPro" id="IPR001584">
    <property type="entry name" value="Integrase_cat-core"/>
</dbReference>
<feature type="domain" description="Integrase catalytic" evidence="5">
    <location>
        <begin position="102"/>
        <end position="277"/>
    </location>
</feature>
<feature type="transmembrane region" description="Helical" evidence="4">
    <location>
        <begin position="588"/>
        <end position="608"/>
    </location>
</feature>
<dbReference type="InterPro" id="IPR046554">
    <property type="entry name" value="DUF6708"/>
</dbReference>
<dbReference type="Gene3D" id="3.30.420.10">
    <property type="entry name" value="Ribonuclease H-like superfamily/Ribonuclease H"/>
    <property type="match status" value="2"/>
</dbReference>
<feature type="region of interest" description="Disordered" evidence="3">
    <location>
        <begin position="398"/>
        <end position="426"/>
    </location>
</feature>
<name>A0A699GFS9_TANCI</name>
<feature type="transmembrane region" description="Helical" evidence="4">
    <location>
        <begin position="800"/>
        <end position="825"/>
    </location>
</feature>
<evidence type="ECO:0000256" key="2">
    <source>
        <dbReference type="ARBA" id="ARBA00023172"/>
    </source>
</evidence>
<protein>
    <submittedName>
        <fullName evidence="6">Transposase</fullName>
    </submittedName>
</protein>
<evidence type="ECO:0000256" key="3">
    <source>
        <dbReference type="SAM" id="MobiDB-lite"/>
    </source>
</evidence>
<dbReference type="Pfam" id="PF00665">
    <property type="entry name" value="rve"/>
    <property type="match status" value="1"/>
</dbReference>
<feature type="transmembrane region" description="Helical" evidence="4">
    <location>
        <begin position="466"/>
        <end position="492"/>
    </location>
</feature>
<comment type="caution">
    <text evidence="6">The sequence shown here is derived from an EMBL/GenBank/DDBJ whole genome shotgun (WGS) entry which is preliminary data.</text>
</comment>
<evidence type="ECO:0000313" key="6">
    <source>
        <dbReference type="EMBL" id="GEU28669.1"/>
    </source>
</evidence>
<dbReference type="PANTHER" id="PTHR47515:SF2">
    <property type="entry name" value="INTEGRASE CORE DOMAIN PROTEIN"/>
    <property type="match status" value="1"/>
</dbReference>
<dbReference type="GO" id="GO:0003677">
    <property type="term" value="F:DNA binding"/>
    <property type="evidence" value="ECO:0007669"/>
    <property type="project" value="UniProtKB-KW"/>
</dbReference>
<keyword evidence="2" id="KW-0233">DNA recombination</keyword>
<feature type="transmembrane region" description="Helical" evidence="4">
    <location>
        <begin position="1200"/>
        <end position="1222"/>
    </location>
</feature>